<comment type="subcellular location">
    <subcellularLocation>
        <location evidence="1">Peroxisome</location>
    </subcellularLocation>
</comment>
<evidence type="ECO:0000259" key="3">
    <source>
        <dbReference type="Pfam" id="PF00501"/>
    </source>
</evidence>
<dbReference type="Pfam" id="PF13193">
    <property type="entry name" value="AMP-binding_C"/>
    <property type="match status" value="2"/>
</dbReference>
<dbReference type="PANTHER" id="PTHR24096:SF353">
    <property type="entry name" value="GH16244P-RELATED"/>
    <property type="match status" value="1"/>
</dbReference>
<dbReference type="InterPro" id="IPR042099">
    <property type="entry name" value="ANL_N_sf"/>
</dbReference>
<feature type="domain" description="AMP-binding enzyme C-terminal" evidence="4">
    <location>
        <begin position="443"/>
        <end position="519"/>
    </location>
</feature>
<dbReference type="InterPro" id="IPR025110">
    <property type="entry name" value="AMP-bd_C"/>
</dbReference>
<name>A0A1B0CDI6_LUTLO</name>
<organism evidence="5 6">
    <name type="scientific">Lutzomyia longipalpis</name>
    <name type="common">Sand fly</name>
    <dbReference type="NCBI Taxonomy" id="7200"/>
    <lineage>
        <taxon>Eukaryota</taxon>
        <taxon>Metazoa</taxon>
        <taxon>Ecdysozoa</taxon>
        <taxon>Arthropoda</taxon>
        <taxon>Hexapoda</taxon>
        <taxon>Insecta</taxon>
        <taxon>Pterygota</taxon>
        <taxon>Neoptera</taxon>
        <taxon>Endopterygota</taxon>
        <taxon>Diptera</taxon>
        <taxon>Nematocera</taxon>
        <taxon>Psychodoidea</taxon>
        <taxon>Psychodidae</taxon>
        <taxon>Lutzomyia</taxon>
        <taxon>Lutzomyia</taxon>
    </lineage>
</organism>
<keyword evidence="6" id="KW-1185">Reference proteome</keyword>
<dbReference type="Proteomes" id="UP000092461">
    <property type="component" value="Unassembled WGS sequence"/>
</dbReference>
<feature type="domain" description="AMP-dependent synthetase/ligase" evidence="3">
    <location>
        <begin position="41"/>
        <end position="391"/>
    </location>
</feature>
<dbReference type="InterPro" id="IPR045851">
    <property type="entry name" value="AMP-bd_C_sf"/>
</dbReference>
<dbReference type="VEuPathDB" id="VectorBase:LLOJ002406"/>
<feature type="domain" description="AMP-dependent synthetase/ligase" evidence="3">
    <location>
        <begin position="551"/>
        <end position="901"/>
    </location>
</feature>
<evidence type="ECO:0008006" key="7">
    <source>
        <dbReference type="Google" id="ProtNLM"/>
    </source>
</evidence>
<dbReference type="AlphaFoldDB" id="A0A1B0CDI6"/>
<evidence type="ECO:0000256" key="1">
    <source>
        <dbReference type="ARBA" id="ARBA00004275"/>
    </source>
</evidence>
<evidence type="ECO:0000256" key="2">
    <source>
        <dbReference type="ARBA" id="ARBA00023140"/>
    </source>
</evidence>
<dbReference type="InterPro" id="IPR020845">
    <property type="entry name" value="AMP-binding_CS"/>
</dbReference>
<dbReference type="InterPro" id="IPR000873">
    <property type="entry name" value="AMP-dep_synth/lig_dom"/>
</dbReference>
<dbReference type="PROSITE" id="PS00455">
    <property type="entry name" value="AMP_BINDING"/>
    <property type="match status" value="2"/>
</dbReference>
<sequence>MFTTKYDSSRKVWSGRHLAPFHHAGVSLGRAICYTLTYDRRKVAQISHDTGIRTTNGELCDQMLTIASNLTIKGASRDKVIAIVAKNGPLIAPTVFAAFYLAIPVNTLDPNYEKAEITHMFRQTEPGIVFCDHDNYTTVKSAVNEISSKAKIINFGPRISGVENIEDYLVKTGFENSLDSPDVDEKTCGLILCSSGTTGLSKGVNLTHQHMLYLSGIPCFVEHPENGLMLCFSTLYWLSGIMHLLLTTFCGMTRIITTQTFSPELFLSMVAQYKVTHMISAPVHLSSVLECTSLTPTSLVSLREYMVGGSVVPEEKWMRAQDYLPNGFVRIVYGMSEVGFTTRQDYRTQKYCVGKLAPDLQLKIVNSNNQNLGPGESGELCFKPRYRFLGYIANAKATDEMIDDEGFVHSGDIGYMDNDGDLHIGDRLKDILKYCNHHVSPSEIENVICRIEEVEYAAVVGIPDPVVTDLPAALVVLREGANVTANDITQLVAATLSDAKQLRGGVYFVEKLPLTASGKVIKRKLRTKCLCMLVGVSLGRAICYTLTYDRRKVAQISHDTGTRTTNGELCDQMLTIASNLITKGASRDKVIAIVAKNGPLIAPTVFAAFYLAIPVNTLDPNYEKAEITHMFRQTEPGIVFCDHDNYTTVKSAVNEISSKAKIINFGPRISGVENIEDYLVKTGFENSLDSPDVDEKTCGLILCSSGTTGLSKGVNLTHQHMLYLSGIPCFVEHPENGLMLCFSSLYWLSGIMHLLLTTFCGMTRIITTQTFSPELFLNMVAQYKVTHMISAPVHLSSVLECTSLTPTSLVSLREYMVGGSVVPEEKWMRAQDYLPNGFVRIVYGMSEVGFTTRQDYRTQKYCVGKLAPDLQLKIVNSNNQNLGPGESGELCFKPRYRFLGYIANAKATDEMIDDEGFVHSGDIGYMDNDGDLHIGDRLKDILKYCNHHVSPSEIENVICRIEEVEYAAVVGIPDPVVTDLPAALVVLREGANVTANDITQLVAATLSDAKQLRGGVYFVEKLPLTASGKVIKRKVREKAIELYRARHQ</sequence>
<dbReference type="EMBL" id="AJWK01007893">
    <property type="status" value="NOT_ANNOTATED_CDS"/>
    <property type="molecule type" value="Genomic_DNA"/>
</dbReference>
<reference evidence="5" key="1">
    <citation type="submission" date="2020-05" db="UniProtKB">
        <authorList>
            <consortium name="EnsemblMetazoa"/>
        </authorList>
    </citation>
    <scope>IDENTIFICATION</scope>
    <source>
        <strain evidence="5">Jacobina</strain>
    </source>
</reference>
<dbReference type="GO" id="GO:0004467">
    <property type="term" value="F:long-chain fatty acid-CoA ligase activity"/>
    <property type="evidence" value="ECO:0007669"/>
    <property type="project" value="TreeGrafter"/>
</dbReference>
<proteinExistence type="predicted"/>
<feature type="domain" description="AMP-binding enzyme C-terminal" evidence="4">
    <location>
        <begin position="953"/>
        <end position="1029"/>
    </location>
</feature>
<dbReference type="Pfam" id="PF00501">
    <property type="entry name" value="AMP-binding"/>
    <property type="match status" value="2"/>
</dbReference>
<dbReference type="FunFam" id="3.40.50.12780:FF:000025">
    <property type="entry name" value="luciferin 4-monooxygenase"/>
    <property type="match status" value="2"/>
</dbReference>
<evidence type="ECO:0000313" key="5">
    <source>
        <dbReference type="EnsemblMetazoa" id="LLOJ002406-PA"/>
    </source>
</evidence>
<dbReference type="Gene3D" id="3.30.300.30">
    <property type="match status" value="2"/>
</dbReference>
<dbReference type="VEuPathDB" id="VectorBase:LLONM1_003791"/>
<dbReference type="GO" id="GO:0005777">
    <property type="term" value="C:peroxisome"/>
    <property type="evidence" value="ECO:0007669"/>
    <property type="project" value="UniProtKB-SubCell"/>
</dbReference>
<evidence type="ECO:0000259" key="4">
    <source>
        <dbReference type="Pfam" id="PF13193"/>
    </source>
</evidence>
<dbReference type="SUPFAM" id="SSF56801">
    <property type="entry name" value="Acetyl-CoA synthetase-like"/>
    <property type="match status" value="2"/>
</dbReference>
<protein>
    <recommendedName>
        <fullName evidence="7">Acyl-coa synthetase</fullName>
    </recommendedName>
</protein>
<accession>A0A1B0CDI6</accession>
<dbReference type="PANTHER" id="PTHR24096">
    <property type="entry name" value="LONG-CHAIN-FATTY-ACID--COA LIGASE"/>
    <property type="match status" value="1"/>
</dbReference>
<evidence type="ECO:0000313" key="6">
    <source>
        <dbReference type="Proteomes" id="UP000092461"/>
    </source>
</evidence>
<dbReference type="Gene3D" id="3.40.50.12780">
    <property type="entry name" value="N-terminal domain of ligase-like"/>
    <property type="match status" value="2"/>
</dbReference>
<dbReference type="GO" id="GO:0046949">
    <property type="term" value="P:fatty-acyl-CoA biosynthetic process"/>
    <property type="evidence" value="ECO:0007669"/>
    <property type="project" value="TreeGrafter"/>
</dbReference>
<keyword evidence="2" id="KW-0576">Peroxisome</keyword>
<dbReference type="EnsemblMetazoa" id="LLOJ002406-RA">
    <property type="protein sequence ID" value="LLOJ002406-PA"/>
    <property type="gene ID" value="LLOJ002406"/>
</dbReference>
<dbReference type="EMBL" id="AJWK01007892">
    <property type="status" value="NOT_ANNOTATED_CDS"/>
    <property type="molecule type" value="Genomic_DNA"/>
</dbReference>